<evidence type="ECO:0000256" key="2">
    <source>
        <dbReference type="ARBA" id="ARBA00022679"/>
    </source>
</evidence>
<evidence type="ECO:0000256" key="1">
    <source>
        <dbReference type="ARBA" id="ARBA00022527"/>
    </source>
</evidence>
<dbReference type="GO" id="GO:0004713">
    <property type="term" value="F:protein tyrosine kinase activity"/>
    <property type="evidence" value="ECO:0007669"/>
    <property type="project" value="TreeGrafter"/>
</dbReference>
<dbReference type="GO" id="GO:0004674">
    <property type="term" value="F:protein serine/threonine kinase activity"/>
    <property type="evidence" value="ECO:0007669"/>
    <property type="project" value="UniProtKB-KW"/>
</dbReference>
<keyword evidence="4" id="KW-0418">Kinase</keyword>
<name>A0A3Q0SC87_AMPCI</name>
<dbReference type="STRING" id="61819.ENSACIP00000022494"/>
<keyword evidence="1" id="KW-0723">Serine/threonine-protein kinase</keyword>
<evidence type="ECO:0000313" key="7">
    <source>
        <dbReference type="Ensembl" id="ENSACIP00000022494.1"/>
    </source>
</evidence>
<evidence type="ECO:0000256" key="3">
    <source>
        <dbReference type="ARBA" id="ARBA00022741"/>
    </source>
</evidence>
<dbReference type="Pfam" id="PF00069">
    <property type="entry name" value="Pkinase"/>
    <property type="match status" value="1"/>
</dbReference>
<evidence type="ECO:0000259" key="6">
    <source>
        <dbReference type="PROSITE" id="PS50011"/>
    </source>
</evidence>
<dbReference type="GO" id="GO:0005737">
    <property type="term" value="C:cytoplasm"/>
    <property type="evidence" value="ECO:0007669"/>
    <property type="project" value="TreeGrafter"/>
</dbReference>
<keyword evidence="5" id="KW-0067">ATP-binding</keyword>
<protein>
    <recommendedName>
        <fullName evidence="6">Protein kinase domain-containing protein</fullName>
    </recommendedName>
</protein>
<dbReference type="Ensembl" id="ENSACIT00000023096.1">
    <property type="protein sequence ID" value="ENSACIP00000022494.1"/>
    <property type="gene ID" value="ENSACIG00000017507.1"/>
</dbReference>
<evidence type="ECO:0000256" key="4">
    <source>
        <dbReference type="ARBA" id="ARBA00022777"/>
    </source>
</evidence>
<dbReference type="InterPro" id="IPR000719">
    <property type="entry name" value="Prot_kinase_dom"/>
</dbReference>
<dbReference type="PANTHER" id="PTHR24058:SF17">
    <property type="entry name" value="HOMEODOMAIN INTERACTING PROTEIN KINASE, ISOFORM D"/>
    <property type="match status" value="1"/>
</dbReference>
<dbReference type="InterPro" id="IPR008271">
    <property type="entry name" value="Ser/Thr_kinase_AS"/>
</dbReference>
<dbReference type="InterPro" id="IPR050494">
    <property type="entry name" value="Ser_Thr_dual-spec_kinase"/>
</dbReference>
<organism evidence="7 8">
    <name type="scientific">Amphilophus citrinellus</name>
    <name type="common">Midas cichlid</name>
    <name type="synonym">Cichlasoma citrinellum</name>
    <dbReference type="NCBI Taxonomy" id="61819"/>
    <lineage>
        <taxon>Eukaryota</taxon>
        <taxon>Metazoa</taxon>
        <taxon>Chordata</taxon>
        <taxon>Craniata</taxon>
        <taxon>Vertebrata</taxon>
        <taxon>Euteleostomi</taxon>
        <taxon>Actinopterygii</taxon>
        <taxon>Neopterygii</taxon>
        <taxon>Teleostei</taxon>
        <taxon>Neoteleostei</taxon>
        <taxon>Acanthomorphata</taxon>
        <taxon>Ovalentaria</taxon>
        <taxon>Cichlomorphae</taxon>
        <taxon>Cichliformes</taxon>
        <taxon>Cichlidae</taxon>
        <taxon>New World cichlids</taxon>
        <taxon>Cichlasomatinae</taxon>
        <taxon>Heroini</taxon>
        <taxon>Amphilophus</taxon>
    </lineage>
</organism>
<dbReference type="GeneTree" id="ENSGT00940000157742"/>
<dbReference type="PROSITE" id="PS50011">
    <property type="entry name" value="PROTEIN_KINASE_DOM"/>
    <property type="match status" value="1"/>
</dbReference>
<dbReference type="SUPFAM" id="SSF56112">
    <property type="entry name" value="Protein kinase-like (PK-like)"/>
    <property type="match status" value="1"/>
</dbReference>
<keyword evidence="2" id="KW-0808">Transferase</keyword>
<evidence type="ECO:0000256" key="5">
    <source>
        <dbReference type="ARBA" id="ARBA00022840"/>
    </source>
</evidence>
<proteinExistence type="predicted"/>
<dbReference type="GO" id="GO:0005634">
    <property type="term" value="C:nucleus"/>
    <property type="evidence" value="ECO:0007669"/>
    <property type="project" value="TreeGrafter"/>
</dbReference>
<evidence type="ECO:0000313" key="8">
    <source>
        <dbReference type="Proteomes" id="UP000261340"/>
    </source>
</evidence>
<sequence length="240" mass="27327">GILLQFHHGLQTYRICLNFELLDQSLFDYIKERKYQGLPISEVRPILHQLTNALSHLTSMGIVHTDLKPGNVMVVDRHRSPIKVKVIDFGLACPVSAVGPGVCVQTLWYRAPEVLLRTSFNQAIDMWSLGLIAAELATGLPLYPGKTEFDSSEQFQYETGLQPQETRYFRLNSLNALEPLMMMRTGHHSGQDLLASLITQMLHLDSNHRITPLEVLRHPFFDLPQSSPRDHRVDMENTED</sequence>
<dbReference type="PROSITE" id="PS00108">
    <property type="entry name" value="PROTEIN_KINASE_ST"/>
    <property type="match status" value="1"/>
</dbReference>
<dbReference type="GO" id="GO:0005524">
    <property type="term" value="F:ATP binding"/>
    <property type="evidence" value="ECO:0007669"/>
    <property type="project" value="UniProtKB-KW"/>
</dbReference>
<dbReference type="Gene3D" id="1.10.510.10">
    <property type="entry name" value="Transferase(Phosphotransferase) domain 1"/>
    <property type="match status" value="1"/>
</dbReference>
<dbReference type="AlphaFoldDB" id="A0A3Q0SC87"/>
<keyword evidence="8" id="KW-1185">Reference proteome</keyword>
<dbReference type="InterPro" id="IPR011009">
    <property type="entry name" value="Kinase-like_dom_sf"/>
</dbReference>
<dbReference type="Proteomes" id="UP000261340">
    <property type="component" value="Unplaced"/>
</dbReference>
<accession>A0A3Q0SC87</accession>
<dbReference type="PANTHER" id="PTHR24058">
    <property type="entry name" value="DUAL SPECIFICITY PROTEIN KINASE"/>
    <property type="match status" value="1"/>
</dbReference>
<dbReference type="SMART" id="SM00220">
    <property type="entry name" value="S_TKc"/>
    <property type="match status" value="1"/>
</dbReference>
<reference evidence="7" key="1">
    <citation type="submission" date="2025-08" db="UniProtKB">
        <authorList>
            <consortium name="Ensembl"/>
        </authorList>
    </citation>
    <scope>IDENTIFICATION</scope>
</reference>
<keyword evidence="3" id="KW-0547">Nucleotide-binding</keyword>
<reference evidence="7" key="2">
    <citation type="submission" date="2025-09" db="UniProtKB">
        <authorList>
            <consortium name="Ensembl"/>
        </authorList>
    </citation>
    <scope>IDENTIFICATION</scope>
</reference>
<feature type="domain" description="Protein kinase" evidence="6">
    <location>
        <begin position="1"/>
        <end position="221"/>
    </location>
</feature>